<evidence type="ECO:0000313" key="8">
    <source>
        <dbReference type="EMBL" id="QEL55963.1"/>
    </source>
</evidence>
<dbReference type="PANTHER" id="PTHR43525:SF1">
    <property type="entry name" value="PROTEIN MALY"/>
    <property type="match status" value="1"/>
</dbReference>
<proteinExistence type="inferred from homology"/>
<dbReference type="Gene3D" id="3.40.640.10">
    <property type="entry name" value="Type I PLP-dependent aspartate aminotransferase-like (Major domain)"/>
    <property type="match status" value="1"/>
</dbReference>
<keyword evidence="9" id="KW-1185">Reference proteome</keyword>
<comment type="similarity">
    <text evidence="6">Belongs to the class-II pyridoxal-phosphate-dependent aminotransferase family. MalY/PatB cystathionine beta-lyase subfamily.</text>
</comment>
<dbReference type="SUPFAM" id="SSF53383">
    <property type="entry name" value="PLP-dependent transferases"/>
    <property type="match status" value="1"/>
</dbReference>
<sequence length="372" mass="41338">MDFDRLINRRGTASEKWDKYAGRDILPMWVADMDFASAPPILAALQRRVAHGVFGYTHAPQSLIEAAQAHLQTRYGWSVEADWLVWLPGLVPALNLACRAVGQPGDAVLTATPIYPPFLKAPGLTGRRLATAPLVLRQGRWQWDWAALENAASNTKLMLLSHPHNPTGRCWEDDELTALIEFARRRGLIVCSDEIHCDLILESRRHRPLAALDAGFAERTITLMSPSKTWNLAGLGCAFAVIPDAALRRRFRSEMTQVVPPVNALGYAAAESAYRKGEPWRQALLDVLRRNRDAIGQALQGSRLPWTPPEATYLAWLDARAIDPRNPLPAFEQAGIGLADGRDFDAPGWLRLNFGCPPAVLQEALKRMRPLL</sequence>
<dbReference type="GO" id="GO:0047804">
    <property type="term" value="F:cysteine-S-conjugate beta-lyase activity"/>
    <property type="evidence" value="ECO:0007669"/>
    <property type="project" value="UniProtKB-EC"/>
</dbReference>
<dbReference type="AlphaFoldDB" id="A0A5C1DH95"/>
<evidence type="ECO:0000256" key="6">
    <source>
        <dbReference type="ARBA" id="ARBA00037974"/>
    </source>
</evidence>
<dbReference type="CDD" id="cd00609">
    <property type="entry name" value="AAT_like"/>
    <property type="match status" value="1"/>
</dbReference>
<dbReference type="NCBIfam" id="TIGR04350">
    <property type="entry name" value="C_S_lyase_PatB"/>
    <property type="match status" value="1"/>
</dbReference>
<comment type="cofactor">
    <cofactor evidence="1">
        <name>pyridoxal 5'-phosphate</name>
        <dbReference type="ChEBI" id="CHEBI:597326"/>
    </cofactor>
</comment>
<dbReference type="GO" id="GO:0030170">
    <property type="term" value="F:pyridoxal phosphate binding"/>
    <property type="evidence" value="ECO:0007669"/>
    <property type="project" value="InterPro"/>
</dbReference>
<dbReference type="InterPro" id="IPR051798">
    <property type="entry name" value="Class-II_PLP-Dep_Aminotrans"/>
</dbReference>
<dbReference type="InterPro" id="IPR015424">
    <property type="entry name" value="PyrdxlP-dep_Trfase"/>
</dbReference>
<accession>A0A5C1DH95</accession>
<dbReference type="KEGG" id="chrm:FYK34_10545"/>
<dbReference type="InterPro" id="IPR015422">
    <property type="entry name" value="PyrdxlP-dep_Trfase_small"/>
</dbReference>
<feature type="domain" description="Aminotransferase class I/classII large" evidence="7">
    <location>
        <begin position="48"/>
        <end position="367"/>
    </location>
</feature>
<dbReference type="InterPro" id="IPR027619">
    <property type="entry name" value="C-S_lyase_PatB-like"/>
</dbReference>
<gene>
    <name evidence="8" type="ORF">FYK34_10545</name>
</gene>
<evidence type="ECO:0000313" key="9">
    <source>
        <dbReference type="Proteomes" id="UP000322079"/>
    </source>
</evidence>
<evidence type="ECO:0000256" key="3">
    <source>
        <dbReference type="ARBA" id="ARBA00021531"/>
    </source>
</evidence>
<evidence type="ECO:0000259" key="7">
    <source>
        <dbReference type="Pfam" id="PF00155"/>
    </source>
</evidence>
<reference evidence="8 9" key="1">
    <citation type="submission" date="2019-08" db="EMBL/GenBank/DDBJ databases">
        <title>Chromobacterium paludis, a novel bacterium isolated from a Maryland marsh pond.</title>
        <authorList>
            <person name="Blackburn M.B."/>
            <person name="Gundersen-Rindal D.E."/>
        </authorList>
    </citation>
    <scope>NUCLEOTIDE SEQUENCE [LARGE SCALE GENOMIC DNA]</scope>
    <source>
        <strain evidence="9">IIBBL 257-1</strain>
    </source>
</reference>
<dbReference type="Proteomes" id="UP000322079">
    <property type="component" value="Chromosome"/>
</dbReference>
<dbReference type="InterPro" id="IPR004839">
    <property type="entry name" value="Aminotransferase_I/II_large"/>
</dbReference>
<dbReference type="EMBL" id="CP043473">
    <property type="protein sequence ID" value="QEL55963.1"/>
    <property type="molecule type" value="Genomic_DNA"/>
</dbReference>
<dbReference type="Gene3D" id="3.90.1150.10">
    <property type="entry name" value="Aspartate Aminotransferase, domain 1"/>
    <property type="match status" value="1"/>
</dbReference>
<dbReference type="Pfam" id="PF00155">
    <property type="entry name" value="Aminotran_1_2"/>
    <property type="match status" value="1"/>
</dbReference>
<organism evidence="8 9">
    <name type="scientific">Chromobacterium paludis</name>
    <dbReference type="NCBI Taxonomy" id="2605945"/>
    <lineage>
        <taxon>Bacteria</taxon>
        <taxon>Pseudomonadati</taxon>
        <taxon>Pseudomonadota</taxon>
        <taxon>Betaproteobacteria</taxon>
        <taxon>Neisseriales</taxon>
        <taxon>Chromobacteriaceae</taxon>
        <taxon>Chromobacterium</taxon>
    </lineage>
</organism>
<evidence type="ECO:0000256" key="1">
    <source>
        <dbReference type="ARBA" id="ARBA00001933"/>
    </source>
</evidence>
<dbReference type="RefSeq" id="WP_149296318.1">
    <property type="nucleotide sequence ID" value="NZ_CP043473.1"/>
</dbReference>
<evidence type="ECO:0000256" key="4">
    <source>
        <dbReference type="ARBA" id="ARBA00022898"/>
    </source>
</evidence>
<dbReference type="InterPro" id="IPR015421">
    <property type="entry name" value="PyrdxlP-dep_Trfase_major"/>
</dbReference>
<name>A0A5C1DH95_9NEIS</name>
<keyword evidence="4" id="KW-0663">Pyridoxal phosphate</keyword>
<evidence type="ECO:0000256" key="5">
    <source>
        <dbReference type="ARBA" id="ARBA00023239"/>
    </source>
</evidence>
<evidence type="ECO:0000256" key="2">
    <source>
        <dbReference type="ARBA" id="ARBA00012224"/>
    </source>
</evidence>
<dbReference type="PANTHER" id="PTHR43525">
    <property type="entry name" value="PROTEIN MALY"/>
    <property type="match status" value="1"/>
</dbReference>
<protein>
    <recommendedName>
        <fullName evidence="3">Putative 8-amino-7-oxononanoate synthase</fullName>
        <ecNumber evidence="2">4.4.1.13</ecNumber>
    </recommendedName>
</protein>
<keyword evidence="5 8" id="KW-0456">Lyase</keyword>
<dbReference type="EC" id="4.4.1.13" evidence="2"/>